<proteinExistence type="predicted"/>
<name>A0A1C7IE68_9FIRM</name>
<evidence type="ECO:0000313" key="1">
    <source>
        <dbReference type="EMBL" id="ANU76492.1"/>
    </source>
</evidence>
<protein>
    <submittedName>
        <fullName evidence="1">Uncharacterized protein</fullName>
    </submittedName>
</protein>
<evidence type="ECO:0000313" key="2">
    <source>
        <dbReference type="Proteomes" id="UP000092574"/>
    </source>
</evidence>
<dbReference type="Pfam" id="PF22263">
    <property type="entry name" value="DUF6951"/>
    <property type="match status" value="1"/>
</dbReference>
<keyword evidence="2" id="KW-1185">Reference proteome</keyword>
<dbReference type="RefSeq" id="WP_065542655.1">
    <property type="nucleotide sequence ID" value="NZ_CP015405.2"/>
</dbReference>
<dbReference type="OrthoDB" id="1807880at2"/>
<dbReference type="STRING" id="1796616.A4V09_12365"/>
<accession>A0A1C7IE68</accession>
<sequence>MTKVKIEPGICKFSTLVTATATEDEETEVTVKVASGCPSVKKMMEELGSTFDAYEVCLVKPGAGPFFTYALKNFPVHAGCPVIAGITKCIEAEANLALKADASITFLDVE</sequence>
<gene>
    <name evidence="1" type="ORF">A4V09_12365</name>
</gene>
<dbReference type="AlphaFoldDB" id="A0A1C7IE68"/>
<dbReference type="EMBL" id="CP015405">
    <property type="protein sequence ID" value="ANU76492.1"/>
    <property type="molecule type" value="Genomic_DNA"/>
</dbReference>
<dbReference type="KEGG" id="byl:A4V09_12365"/>
<reference evidence="1" key="1">
    <citation type="submission" date="2017-04" db="EMBL/GenBank/DDBJ databases">
        <title>Complete Genome Sequences of Twelve Strains of a Stable Defined Moderately Diverse Mouse Microbiota 2 (sDMDMm2).</title>
        <authorList>
            <person name="Uchimura Y."/>
            <person name="Wyss M."/>
            <person name="Brugiroux S."/>
            <person name="Limenitakis J.P."/>
            <person name="Stecher B."/>
            <person name="McCoy K.D."/>
            <person name="Macpherson A.J."/>
        </authorList>
    </citation>
    <scope>NUCLEOTIDE SEQUENCE</scope>
    <source>
        <strain evidence="1">YL58</strain>
    </source>
</reference>
<dbReference type="InterPro" id="IPR054227">
    <property type="entry name" value="DUF6951"/>
</dbReference>
<dbReference type="Proteomes" id="UP000092574">
    <property type="component" value="Chromosome"/>
</dbReference>
<organism evidence="1 2">
    <name type="scientific">Blautia pseudococcoides</name>
    <dbReference type="NCBI Taxonomy" id="1796616"/>
    <lineage>
        <taxon>Bacteria</taxon>
        <taxon>Bacillati</taxon>
        <taxon>Bacillota</taxon>
        <taxon>Clostridia</taxon>
        <taxon>Lachnospirales</taxon>
        <taxon>Lachnospiraceae</taxon>
        <taxon>Blautia</taxon>
    </lineage>
</organism>